<sequence>MIAIDLLLFLFYTIGEMHIVPSFTPCECHGVSYDGF</sequence>
<dbReference type="EMBL" id="GGEC01067701">
    <property type="protein sequence ID" value="MBX48185.1"/>
    <property type="molecule type" value="Transcribed_RNA"/>
</dbReference>
<accession>A0A2P2P0B0</accession>
<protein>
    <submittedName>
        <fullName evidence="2">Uncharacterized protein</fullName>
    </submittedName>
</protein>
<reference evidence="2" key="1">
    <citation type="submission" date="2018-02" db="EMBL/GenBank/DDBJ databases">
        <title>Rhizophora mucronata_Transcriptome.</title>
        <authorList>
            <person name="Meera S.P."/>
            <person name="Sreeshan A."/>
            <person name="Augustine A."/>
        </authorList>
    </citation>
    <scope>NUCLEOTIDE SEQUENCE</scope>
    <source>
        <tissue evidence="2">Leaf</tissue>
    </source>
</reference>
<dbReference type="AlphaFoldDB" id="A0A2P2P0B0"/>
<feature type="signal peptide" evidence="1">
    <location>
        <begin position="1"/>
        <end position="15"/>
    </location>
</feature>
<organism evidence="2">
    <name type="scientific">Rhizophora mucronata</name>
    <name type="common">Asiatic mangrove</name>
    <dbReference type="NCBI Taxonomy" id="61149"/>
    <lineage>
        <taxon>Eukaryota</taxon>
        <taxon>Viridiplantae</taxon>
        <taxon>Streptophyta</taxon>
        <taxon>Embryophyta</taxon>
        <taxon>Tracheophyta</taxon>
        <taxon>Spermatophyta</taxon>
        <taxon>Magnoliopsida</taxon>
        <taxon>eudicotyledons</taxon>
        <taxon>Gunneridae</taxon>
        <taxon>Pentapetalae</taxon>
        <taxon>rosids</taxon>
        <taxon>fabids</taxon>
        <taxon>Malpighiales</taxon>
        <taxon>Rhizophoraceae</taxon>
        <taxon>Rhizophora</taxon>
    </lineage>
</organism>
<proteinExistence type="predicted"/>
<keyword evidence="1" id="KW-0732">Signal</keyword>
<evidence type="ECO:0000313" key="2">
    <source>
        <dbReference type="EMBL" id="MBX48185.1"/>
    </source>
</evidence>
<name>A0A2P2P0B0_RHIMU</name>
<feature type="chain" id="PRO_5015142864" evidence="1">
    <location>
        <begin position="16"/>
        <end position="36"/>
    </location>
</feature>
<evidence type="ECO:0000256" key="1">
    <source>
        <dbReference type="SAM" id="SignalP"/>
    </source>
</evidence>